<dbReference type="InterPro" id="IPR015943">
    <property type="entry name" value="WD40/YVTN_repeat-like_dom_sf"/>
</dbReference>
<feature type="compositionally biased region" description="Low complexity" evidence="2">
    <location>
        <begin position="1063"/>
        <end position="1077"/>
    </location>
</feature>
<proteinExistence type="predicted"/>
<feature type="region of interest" description="Disordered" evidence="2">
    <location>
        <begin position="1421"/>
        <end position="1454"/>
    </location>
</feature>
<dbReference type="InterPro" id="IPR001680">
    <property type="entry name" value="WD40_rpt"/>
</dbReference>
<feature type="repeat" description="WD" evidence="1">
    <location>
        <begin position="136"/>
        <end position="177"/>
    </location>
</feature>
<dbReference type="InterPro" id="IPR036322">
    <property type="entry name" value="WD40_repeat_dom_sf"/>
</dbReference>
<dbReference type="SUPFAM" id="SSF50978">
    <property type="entry name" value="WD40 repeat-like"/>
    <property type="match status" value="1"/>
</dbReference>
<keyword evidence="1" id="KW-0853">WD repeat</keyword>
<sequence length="1454" mass="156955">MLSFIPDSIVSVTYHSLQELDPRNGSIIGETAFDLLFLVDRPAPTAPSTRLLELVQPAGLTHVVAIFQSRCLVVWDLHDCVLQSITEVEKQQKSIVALAASLDKEQWLFYAAEGSNSIKVTAIDSREPPKKISRKAANRSSQITFLAYHSARRLLCAGGSDGSLQIWSFSEENALGGKEEAAIVAPVFATPTNPAPVVHVAFQQSGATGCFLSVGYQSRVLEIWDLMALTGGSARQREPFRVTTLHASCVAVAELAVGGGDAVTLSNWLELFGGRDASDDSSHAALLLWPTVDRAYLSASSHRQLTPLRVEGSSAARCISLDNARLSLSSAVQLSLDQYYRYSDVSATLLQVTRSSVESSPSAANALAFQLQVYSLQTAETTKLGDLPMWNNYQGRQLLPWRVLCNDVQSAVCLQLHDPARLSSSSALGDTESTVSYVVIDVSSTGGPRRDDADGDDTASATSRRMKTGAIMDAMDVCFAPSRAEDKESATRAYTLLVLASTGKSLCVQTTSDHVDDSSRVLLSREAQRIFVTPLPTRSTSALAAAVGVRVLYKLKPSSVDAVETLVLSEDDLSMPPLGSGSTWATRHPSERLVDVLWNAGGTDPDQAVLAAVWTTQRLVILSGQSLTVVATYELEGELAAPESVLWVAQTLLVATGDDRIRCLAPLRPAQLSTVLASLPMRKDRTQRVQLLCACGDRLGLAVSDIRTLETRTSLRPLAVCEPLFMGFNRPNDRLRAILERDVLVFAGSGGLEPRCPISTDALLSLLYDEFAWTETTVKALDVLLSSGSGASGAAGSGGGVGSGAISSFRKTSHLSPQALASVYLSSQRWRDALRALLTSDPGLEEYVLADDDTGGSSAKLPSRSGAMARQLRRLASVFSRLGQLDLALKCLDTAGDDLGILSLGHDVGVGTAEPLLALLQKDWARLNPPLASLTTAVQRSQSPSTSAVWRRHDLFSLLCCAQLGQPERRSRLLTSVRPMDRLTLSLQRHESQEPSSTLTERASVLYWRRLAPEDTKDIVGLATSPHIASDEPKNPMSYGAFSSASGLATSAVGFNGSTALGGSSLNSSNTTNSSDSSNDKQTIGPFLEDEDAVVAYWRFEEGTTANEDDTPRTLESMDTSKRENHLQIPLFQSLLRLAASTAPVDRGEEGKLQEEFALRFPRADVDVSSSSVDEWSARCGVRPGSTLDIGFVFDEDPYRRKLTVELWVRDVALFTMRQQEEQAADPDDDDGSMRVSRGSSSMVTASQQPCSLVSRRGADGSIWWELGLDSTGRLVLRFNAHLVVAEEPVPSLATWQHVAFSIDITSPKQAMLKLFVQARCVASKDVGGVDANAKLVKLSRPSDDATGASVPPSSLHLGYKLQDLEVTEVRVWATARTVEQLSDMKENYLGIAEAKRRMKIAIHNRNCQCDKCLGRRTKTPTGKVSLLSSPFPSTPPSAGSSRDRRRPQPKPTG</sequence>
<feature type="compositionally biased region" description="Low complexity" evidence="2">
    <location>
        <begin position="1234"/>
        <end position="1244"/>
    </location>
</feature>
<keyword evidence="4" id="KW-1185">Reference proteome</keyword>
<protein>
    <submittedName>
        <fullName evidence="3">Uncharacterized protein</fullName>
    </submittedName>
</protein>
<name>A0AAD5LY13_PYTIN</name>
<evidence type="ECO:0000313" key="3">
    <source>
        <dbReference type="EMBL" id="KAJ0397164.1"/>
    </source>
</evidence>
<evidence type="ECO:0000256" key="1">
    <source>
        <dbReference type="PROSITE-ProRule" id="PRU00221"/>
    </source>
</evidence>
<dbReference type="Proteomes" id="UP001209570">
    <property type="component" value="Unassembled WGS sequence"/>
</dbReference>
<organism evidence="3 4">
    <name type="scientific">Pythium insidiosum</name>
    <name type="common">Pythiosis disease agent</name>
    <dbReference type="NCBI Taxonomy" id="114742"/>
    <lineage>
        <taxon>Eukaryota</taxon>
        <taxon>Sar</taxon>
        <taxon>Stramenopiles</taxon>
        <taxon>Oomycota</taxon>
        <taxon>Peronosporomycetes</taxon>
        <taxon>Pythiales</taxon>
        <taxon>Pythiaceae</taxon>
        <taxon>Pythium</taxon>
    </lineage>
</organism>
<dbReference type="PROSITE" id="PS50082">
    <property type="entry name" value="WD_REPEATS_2"/>
    <property type="match status" value="1"/>
</dbReference>
<reference evidence="3" key="1">
    <citation type="submission" date="2021-12" db="EMBL/GenBank/DDBJ databases">
        <title>Prjna785345.</title>
        <authorList>
            <person name="Rujirawat T."/>
            <person name="Krajaejun T."/>
        </authorList>
    </citation>
    <scope>NUCLEOTIDE SEQUENCE</scope>
    <source>
        <strain evidence="3">Pi057C3</strain>
    </source>
</reference>
<accession>A0AAD5LY13</accession>
<feature type="region of interest" description="Disordered" evidence="2">
    <location>
        <begin position="1103"/>
        <end position="1122"/>
    </location>
</feature>
<feature type="region of interest" description="Disordered" evidence="2">
    <location>
        <begin position="1220"/>
        <end position="1247"/>
    </location>
</feature>
<feature type="compositionally biased region" description="Basic residues" evidence="2">
    <location>
        <begin position="1444"/>
        <end position="1454"/>
    </location>
</feature>
<evidence type="ECO:0000256" key="2">
    <source>
        <dbReference type="SAM" id="MobiDB-lite"/>
    </source>
</evidence>
<evidence type="ECO:0000313" key="4">
    <source>
        <dbReference type="Proteomes" id="UP001209570"/>
    </source>
</evidence>
<dbReference type="SUPFAM" id="SSF49899">
    <property type="entry name" value="Concanavalin A-like lectins/glucanases"/>
    <property type="match status" value="1"/>
</dbReference>
<dbReference type="Gene3D" id="2.130.10.10">
    <property type="entry name" value="YVTN repeat-like/Quinoprotein amine dehydrogenase"/>
    <property type="match status" value="1"/>
</dbReference>
<feature type="region of interest" description="Disordered" evidence="2">
    <location>
        <begin position="1063"/>
        <end position="1085"/>
    </location>
</feature>
<gene>
    <name evidence="3" type="ORF">P43SY_006019</name>
</gene>
<dbReference type="Gene3D" id="2.60.120.200">
    <property type="match status" value="1"/>
</dbReference>
<dbReference type="InterPro" id="IPR013320">
    <property type="entry name" value="ConA-like_dom_sf"/>
</dbReference>
<comment type="caution">
    <text evidence="3">The sequence shown here is derived from an EMBL/GenBank/DDBJ whole genome shotgun (WGS) entry which is preliminary data.</text>
</comment>
<dbReference type="EMBL" id="JAKCXM010000264">
    <property type="protein sequence ID" value="KAJ0397164.1"/>
    <property type="molecule type" value="Genomic_DNA"/>
</dbReference>
<feature type="compositionally biased region" description="Low complexity" evidence="2">
    <location>
        <begin position="1426"/>
        <end position="1441"/>
    </location>
</feature>